<dbReference type="HAMAP" id="MF_00791">
    <property type="entry name" value="ApaG"/>
    <property type="match status" value="1"/>
</dbReference>
<dbReference type="PANTHER" id="PTHR14289">
    <property type="entry name" value="F-BOX ONLY PROTEIN 3"/>
    <property type="match status" value="1"/>
</dbReference>
<dbReference type="InterPro" id="IPR023065">
    <property type="entry name" value="Uncharacterised_ApaG"/>
</dbReference>
<keyword evidence="5" id="KW-1185">Reference proteome</keyword>
<proteinExistence type="inferred from homology"/>
<dbReference type="SUPFAM" id="SSF110069">
    <property type="entry name" value="ApaG-like"/>
    <property type="match status" value="1"/>
</dbReference>
<sequence length="125" mass="13775">MEATYKISVTARPFYLAEQSNESAEQYTFAYQITITNEGNVPAKLMARHWVIEDGQGQKQEVRGLGVVGEHPEIAPGESFEYTSGVTLNAPVGTMRGSYQMMAADGTEFEAIIAPFILSMPRTLH</sequence>
<dbReference type="Proteomes" id="UP000504844">
    <property type="component" value="Chromosome"/>
</dbReference>
<feature type="domain" description="ApaG" evidence="3">
    <location>
        <begin position="1"/>
        <end position="125"/>
    </location>
</feature>
<dbReference type="KEGG" id="dee:HQN60_13305"/>
<gene>
    <name evidence="2 4" type="primary">apaG</name>
    <name evidence="4" type="ORF">HQN60_13305</name>
</gene>
<name>A0A6M8SYC0_9NEIS</name>
<accession>A0A6M8SYC0</accession>
<reference evidence="4 5" key="1">
    <citation type="submission" date="2020-05" db="EMBL/GenBank/DDBJ databases">
        <title>Complete genome sequence of Deefgea sp. D17.</title>
        <authorList>
            <person name="Bae J.-W."/>
            <person name="Han J.E."/>
        </authorList>
    </citation>
    <scope>NUCLEOTIDE SEQUENCE [LARGE SCALE GENOMIC DNA]</scope>
    <source>
        <strain evidence="4 5">D17</strain>
    </source>
</reference>
<dbReference type="Gene3D" id="2.60.40.1470">
    <property type="entry name" value="ApaG domain"/>
    <property type="match status" value="1"/>
</dbReference>
<evidence type="ECO:0000259" key="3">
    <source>
        <dbReference type="PROSITE" id="PS51087"/>
    </source>
</evidence>
<dbReference type="EMBL" id="CP054143">
    <property type="protein sequence ID" value="QKJ67609.1"/>
    <property type="molecule type" value="Genomic_DNA"/>
</dbReference>
<dbReference type="Pfam" id="PF04379">
    <property type="entry name" value="DUF525"/>
    <property type="match status" value="1"/>
</dbReference>
<evidence type="ECO:0000256" key="1">
    <source>
        <dbReference type="ARBA" id="ARBA00017693"/>
    </source>
</evidence>
<dbReference type="InterPro" id="IPR036767">
    <property type="entry name" value="ApaG_sf"/>
</dbReference>
<organism evidence="4 5">
    <name type="scientific">Deefgea piscis</name>
    <dbReference type="NCBI Taxonomy" id="2739061"/>
    <lineage>
        <taxon>Bacteria</taxon>
        <taxon>Pseudomonadati</taxon>
        <taxon>Pseudomonadota</taxon>
        <taxon>Betaproteobacteria</taxon>
        <taxon>Neisseriales</taxon>
        <taxon>Chitinibacteraceae</taxon>
        <taxon>Deefgea</taxon>
    </lineage>
</organism>
<dbReference type="InterPro" id="IPR007474">
    <property type="entry name" value="ApaG_domain"/>
</dbReference>
<dbReference type="PROSITE" id="PS51087">
    <property type="entry name" value="APAG"/>
    <property type="match status" value="1"/>
</dbReference>
<evidence type="ECO:0000313" key="4">
    <source>
        <dbReference type="EMBL" id="QKJ67609.1"/>
    </source>
</evidence>
<evidence type="ECO:0000256" key="2">
    <source>
        <dbReference type="HAMAP-Rule" id="MF_00791"/>
    </source>
</evidence>
<dbReference type="PANTHER" id="PTHR14289:SF16">
    <property type="entry name" value="POLYMERASE DELTA-INTERACTING PROTEIN 2"/>
    <property type="match status" value="1"/>
</dbReference>
<protein>
    <recommendedName>
        <fullName evidence="1 2">Protein ApaG</fullName>
    </recommendedName>
</protein>
<dbReference type="GO" id="GO:0070987">
    <property type="term" value="P:error-free translesion synthesis"/>
    <property type="evidence" value="ECO:0007669"/>
    <property type="project" value="TreeGrafter"/>
</dbReference>
<dbReference type="NCBIfam" id="NF003967">
    <property type="entry name" value="PRK05461.1"/>
    <property type="match status" value="1"/>
</dbReference>
<dbReference type="RefSeq" id="WP_173534110.1">
    <property type="nucleotide sequence ID" value="NZ_CP054143.1"/>
</dbReference>
<evidence type="ECO:0000313" key="5">
    <source>
        <dbReference type="Proteomes" id="UP000504844"/>
    </source>
</evidence>
<dbReference type="AlphaFoldDB" id="A0A6M8SYC0"/>